<sequence>MTTSIDEWVEDQLDDCDESKFNYFDFVERFHFTNPTEADLAYCRTLQAVSKSRVRDKQITQPIRTSLNKFKRRRNVAAQTSNEDVVSPQMQNDSNVIDKAMSESVPSPAGSNTATDVDAASSQIQGKLSVIGNPTSTSDYPQADPFTENHNLVDLQDTPLTDAALKSREELLKHLYPFDLVGSLEIIDLTLHDIKRSINDEVLSAWGGKLKLPVWVPDLPCELFIANIINSSPNPHILRVKARQREPVLSADLFDIFIHHDLRALEIITEASLDMLQAPTHIMDHQVGERTLAVEFTIPFINALFRWFNDIVELKWLEVETESLKRHKWDGLGLAKNKNQEVASFLLELSGGTSANDEKVQSDEVKHPIRTFCCQYHNKVLYFESLTLVDNQKYIRQRHVQIKVPQNGQELKDLLQKMHLVFGWRDAVVQLARNVKNARPLEQDSLHGEIFFDTKSPPSTQ</sequence>
<protein>
    <submittedName>
        <fullName evidence="1">Uncharacterized protein</fullName>
    </submittedName>
</protein>
<dbReference type="EMBL" id="JAEPRB010000099">
    <property type="protein sequence ID" value="KAG2221810.1"/>
    <property type="molecule type" value="Genomic_DNA"/>
</dbReference>
<dbReference type="Proteomes" id="UP000646827">
    <property type="component" value="Unassembled WGS sequence"/>
</dbReference>
<organism evidence="1 2">
    <name type="scientific">Circinella minor</name>
    <dbReference type="NCBI Taxonomy" id="1195481"/>
    <lineage>
        <taxon>Eukaryota</taxon>
        <taxon>Fungi</taxon>
        <taxon>Fungi incertae sedis</taxon>
        <taxon>Mucoromycota</taxon>
        <taxon>Mucoromycotina</taxon>
        <taxon>Mucoromycetes</taxon>
        <taxon>Mucorales</taxon>
        <taxon>Lichtheimiaceae</taxon>
        <taxon>Circinella</taxon>
    </lineage>
</organism>
<dbReference type="OrthoDB" id="2289386at2759"/>
<accession>A0A8H7VII6</accession>
<gene>
    <name evidence="1" type="ORF">INT45_013306</name>
</gene>
<evidence type="ECO:0000313" key="2">
    <source>
        <dbReference type="Proteomes" id="UP000646827"/>
    </source>
</evidence>
<comment type="caution">
    <text evidence="1">The sequence shown here is derived from an EMBL/GenBank/DDBJ whole genome shotgun (WGS) entry which is preliminary data.</text>
</comment>
<dbReference type="AlphaFoldDB" id="A0A8H7VII6"/>
<name>A0A8H7VII6_9FUNG</name>
<keyword evidence="2" id="KW-1185">Reference proteome</keyword>
<proteinExistence type="predicted"/>
<reference evidence="1 2" key="1">
    <citation type="submission" date="2020-12" db="EMBL/GenBank/DDBJ databases">
        <title>Metabolic potential, ecology and presence of endohyphal bacteria is reflected in genomic diversity of Mucoromycotina.</title>
        <authorList>
            <person name="Muszewska A."/>
            <person name="Okrasinska A."/>
            <person name="Steczkiewicz K."/>
            <person name="Drgas O."/>
            <person name="Orlowska M."/>
            <person name="Perlinska-Lenart U."/>
            <person name="Aleksandrzak-Piekarczyk T."/>
            <person name="Szatraj K."/>
            <person name="Zielenkiewicz U."/>
            <person name="Pilsyk S."/>
            <person name="Malc E."/>
            <person name="Mieczkowski P."/>
            <person name="Kruszewska J.S."/>
            <person name="Biernat P."/>
            <person name="Pawlowska J."/>
        </authorList>
    </citation>
    <scope>NUCLEOTIDE SEQUENCE [LARGE SCALE GENOMIC DNA]</scope>
    <source>
        <strain evidence="1 2">CBS 142.35</strain>
    </source>
</reference>
<evidence type="ECO:0000313" key="1">
    <source>
        <dbReference type="EMBL" id="KAG2221810.1"/>
    </source>
</evidence>